<sequence>MELDATKILDKIWYTHAQQDRSNLIPEILISWKRKINKKNQVAVPILTVWSCLDQIV</sequence>
<organism evidence="1">
    <name type="scientific">Rhizophora mucronata</name>
    <name type="common">Asiatic mangrove</name>
    <dbReference type="NCBI Taxonomy" id="61149"/>
    <lineage>
        <taxon>Eukaryota</taxon>
        <taxon>Viridiplantae</taxon>
        <taxon>Streptophyta</taxon>
        <taxon>Embryophyta</taxon>
        <taxon>Tracheophyta</taxon>
        <taxon>Spermatophyta</taxon>
        <taxon>Magnoliopsida</taxon>
        <taxon>eudicotyledons</taxon>
        <taxon>Gunneridae</taxon>
        <taxon>Pentapetalae</taxon>
        <taxon>rosids</taxon>
        <taxon>fabids</taxon>
        <taxon>Malpighiales</taxon>
        <taxon>Rhizophoraceae</taxon>
        <taxon>Rhizophora</taxon>
    </lineage>
</organism>
<evidence type="ECO:0000313" key="1">
    <source>
        <dbReference type="EMBL" id="MBX53433.1"/>
    </source>
</evidence>
<dbReference type="EMBL" id="GGEC01072949">
    <property type="protein sequence ID" value="MBX53433.1"/>
    <property type="molecule type" value="Transcribed_RNA"/>
</dbReference>
<proteinExistence type="predicted"/>
<accession>A0A2P2PFC3</accession>
<protein>
    <submittedName>
        <fullName evidence="1">Uncharacterized protein</fullName>
    </submittedName>
</protein>
<name>A0A2P2PFC3_RHIMU</name>
<dbReference type="AlphaFoldDB" id="A0A2P2PFC3"/>
<reference evidence="1" key="1">
    <citation type="submission" date="2018-02" db="EMBL/GenBank/DDBJ databases">
        <title>Rhizophora mucronata_Transcriptome.</title>
        <authorList>
            <person name="Meera S.P."/>
            <person name="Sreeshan A."/>
            <person name="Augustine A."/>
        </authorList>
    </citation>
    <scope>NUCLEOTIDE SEQUENCE</scope>
    <source>
        <tissue evidence="1">Leaf</tissue>
    </source>
</reference>